<gene>
    <name evidence="2" type="ORF">HOLleu_13406</name>
</gene>
<comment type="caution">
    <text evidence="2">The sequence shown here is derived from an EMBL/GenBank/DDBJ whole genome shotgun (WGS) entry which is preliminary data.</text>
</comment>
<dbReference type="InterPro" id="IPR002209">
    <property type="entry name" value="Fibroblast_GF_fam"/>
</dbReference>
<protein>
    <recommendedName>
        <fullName evidence="4">Fibroblast growth factor</fullName>
    </recommendedName>
</protein>
<dbReference type="GO" id="GO:0008083">
    <property type="term" value="F:growth factor activity"/>
    <property type="evidence" value="ECO:0007669"/>
    <property type="project" value="InterPro"/>
</dbReference>
<organism evidence="2 3">
    <name type="scientific">Holothuria leucospilota</name>
    <name type="common">Black long sea cucumber</name>
    <name type="synonym">Mertensiothuria leucospilota</name>
    <dbReference type="NCBI Taxonomy" id="206669"/>
    <lineage>
        <taxon>Eukaryota</taxon>
        <taxon>Metazoa</taxon>
        <taxon>Echinodermata</taxon>
        <taxon>Eleutherozoa</taxon>
        <taxon>Echinozoa</taxon>
        <taxon>Holothuroidea</taxon>
        <taxon>Aspidochirotacea</taxon>
        <taxon>Aspidochirotida</taxon>
        <taxon>Holothuriidae</taxon>
        <taxon>Holothuria</taxon>
    </lineage>
</organism>
<dbReference type="SUPFAM" id="SSF50353">
    <property type="entry name" value="Cytokine"/>
    <property type="match status" value="1"/>
</dbReference>
<reference evidence="2" key="1">
    <citation type="submission" date="2021-10" db="EMBL/GenBank/DDBJ databases">
        <title>Tropical sea cucumber genome reveals ecological adaptation and Cuvierian tubules defense mechanism.</title>
        <authorList>
            <person name="Chen T."/>
        </authorList>
    </citation>
    <scope>NUCLEOTIDE SEQUENCE</scope>
    <source>
        <strain evidence="2">Nanhai2018</strain>
        <tissue evidence="2">Muscle</tissue>
    </source>
</reference>
<evidence type="ECO:0000313" key="2">
    <source>
        <dbReference type="EMBL" id="KAJ8042373.1"/>
    </source>
</evidence>
<dbReference type="OrthoDB" id="10023911at2759"/>
<keyword evidence="3" id="KW-1185">Reference proteome</keyword>
<evidence type="ECO:0000313" key="3">
    <source>
        <dbReference type="Proteomes" id="UP001152320"/>
    </source>
</evidence>
<dbReference type="Gene3D" id="2.80.10.50">
    <property type="match status" value="1"/>
</dbReference>
<proteinExistence type="inferred from homology"/>
<dbReference type="Proteomes" id="UP001152320">
    <property type="component" value="Chromosome 5"/>
</dbReference>
<evidence type="ECO:0000256" key="1">
    <source>
        <dbReference type="ARBA" id="ARBA00007936"/>
    </source>
</evidence>
<accession>A0A9Q1HEP5</accession>
<dbReference type="AlphaFoldDB" id="A0A9Q1HEP5"/>
<dbReference type="Pfam" id="PF00167">
    <property type="entry name" value="FGF"/>
    <property type="match status" value="1"/>
</dbReference>
<comment type="similarity">
    <text evidence="1">Belongs to the heparin-binding growth factors family.</text>
</comment>
<dbReference type="InterPro" id="IPR008996">
    <property type="entry name" value="IL1/FGF"/>
</dbReference>
<name>A0A9Q1HEP5_HOLLE</name>
<dbReference type="EMBL" id="JAIZAY010000005">
    <property type="protein sequence ID" value="KAJ8042373.1"/>
    <property type="molecule type" value="Genomic_DNA"/>
</dbReference>
<sequence>MDFNAWMDTLYGWAPTAMKPKNSGSHAMNSGFSTLHAVGMITNELHTGNIIELESRATGGLLRVHNRTGKVDFYGIHGKQAQFLVQCEGENVVTLRCVANTKNFLILRNGTLYANGKGDPQCRFYYHMVDGHYMKFEAVHNPNRFISVHRKYGGREEVMTPFSVRSSGGGGIQGHFTVVITGHTNQEYAS</sequence>
<evidence type="ECO:0008006" key="4">
    <source>
        <dbReference type="Google" id="ProtNLM"/>
    </source>
</evidence>